<dbReference type="InterPro" id="IPR001464">
    <property type="entry name" value="Annexin"/>
</dbReference>
<organism evidence="5 6">
    <name type="scientific">Patagioenas fasciata monilis</name>
    <dbReference type="NCBI Taxonomy" id="372326"/>
    <lineage>
        <taxon>Eukaryota</taxon>
        <taxon>Metazoa</taxon>
        <taxon>Chordata</taxon>
        <taxon>Craniata</taxon>
        <taxon>Vertebrata</taxon>
        <taxon>Euteleostomi</taxon>
        <taxon>Archelosauria</taxon>
        <taxon>Archosauria</taxon>
        <taxon>Dinosauria</taxon>
        <taxon>Saurischia</taxon>
        <taxon>Theropoda</taxon>
        <taxon>Coelurosauria</taxon>
        <taxon>Aves</taxon>
        <taxon>Neognathae</taxon>
        <taxon>Neoaves</taxon>
        <taxon>Columbimorphae</taxon>
        <taxon>Columbiformes</taxon>
        <taxon>Columbidae</taxon>
        <taxon>Patagioenas</taxon>
    </lineage>
</organism>
<keyword evidence="2 4" id="KW-0677">Repeat</keyword>
<dbReference type="OrthoDB" id="37886at2759"/>
<dbReference type="InterPro" id="IPR018252">
    <property type="entry name" value="Annexin_repeat_CS"/>
</dbReference>
<dbReference type="Pfam" id="PF00191">
    <property type="entry name" value="Annexin"/>
    <property type="match status" value="1"/>
</dbReference>
<dbReference type="EMBL" id="LSYS01007839">
    <property type="protein sequence ID" value="OPJ70619.1"/>
    <property type="molecule type" value="Genomic_DNA"/>
</dbReference>
<gene>
    <name evidence="5" type="ORF">AV530_017779</name>
</gene>
<dbReference type="Gene3D" id="1.10.220.10">
    <property type="entry name" value="Annexin"/>
    <property type="match status" value="1"/>
</dbReference>
<dbReference type="PROSITE" id="PS00223">
    <property type="entry name" value="ANNEXIN_1"/>
    <property type="match status" value="1"/>
</dbReference>
<comment type="similarity">
    <text evidence="1 4">Belongs to the annexin family.</text>
</comment>
<dbReference type="GO" id="GO:0005886">
    <property type="term" value="C:plasma membrane"/>
    <property type="evidence" value="ECO:0007669"/>
    <property type="project" value="TreeGrafter"/>
</dbReference>
<dbReference type="GO" id="GO:0005509">
    <property type="term" value="F:calcium ion binding"/>
    <property type="evidence" value="ECO:0007669"/>
    <property type="project" value="InterPro"/>
</dbReference>
<dbReference type="GO" id="GO:0006909">
    <property type="term" value="P:phagocytosis"/>
    <property type="evidence" value="ECO:0007669"/>
    <property type="project" value="TreeGrafter"/>
</dbReference>
<keyword evidence="6" id="KW-1185">Reference proteome</keyword>
<dbReference type="GO" id="GO:0001786">
    <property type="term" value="F:phosphatidylserine binding"/>
    <property type="evidence" value="ECO:0007669"/>
    <property type="project" value="TreeGrafter"/>
</dbReference>
<dbReference type="SUPFAM" id="SSF47874">
    <property type="entry name" value="Annexin"/>
    <property type="match status" value="1"/>
</dbReference>
<dbReference type="GO" id="GO:0071385">
    <property type="term" value="P:cellular response to glucocorticoid stimulus"/>
    <property type="evidence" value="ECO:0007669"/>
    <property type="project" value="TreeGrafter"/>
</dbReference>
<dbReference type="GO" id="GO:0005634">
    <property type="term" value="C:nucleus"/>
    <property type="evidence" value="ECO:0007669"/>
    <property type="project" value="TreeGrafter"/>
</dbReference>
<evidence type="ECO:0000256" key="2">
    <source>
        <dbReference type="ARBA" id="ARBA00022737"/>
    </source>
</evidence>
<dbReference type="PANTHER" id="PTHR10502:SF17">
    <property type="entry name" value="ANNEXIN A1"/>
    <property type="match status" value="1"/>
</dbReference>
<keyword evidence="4" id="KW-0111">Calcium/phospholipid-binding</keyword>
<dbReference type="PANTHER" id="PTHR10502">
    <property type="entry name" value="ANNEXIN"/>
    <property type="match status" value="1"/>
</dbReference>
<accession>A0A1V4JER1</accession>
<dbReference type="AlphaFoldDB" id="A0A1V4JER1"/>
<reference evidence="5 6" key="1">
    <citation type="submission" date="2016-02" db="EMBL/GenBank/DDBJ databases">
        <title>Band-tailed pigeon sequencing and assembly.</title>
        <authorList>
            <person name="Soares A.E."/>
            <person name="Novak B.J."/>
            <person name="Rice E.S."/>
            <person name="O'Connell B."/>
            <person name="Chang D."/>
            <person name="Weber S."/>
            <person name="Shapiro B."/>
        </authorList>
    </citation>
    <scope>NUCLEOTIDE SEQUENCE [LARGE SCALE GENOMIC DNA]</scope>
    <source>
        <strain evidence="5">BTP2013</strain>
        <tissue evidence="5">Blood</tissue>
    </source>
</reference>
<dbReference type="InterPro" id="IPR018502">
    <property type="entry name" value="Annexin_repeat"/>
</dbReference>
<comment type="domain">
    <text evidence="4">A pair of annexin repeats may form one binding site for calcium and phospholipid.</text>
</comment>
<proteinExistence type="inferred from homology"/>
<dbReference type="SMART" id="SM00335">
    <property type="entry name" value="ANX"/>
    <property type="match status" value="1"/>
</dbReference>
<evidence type="ECO:0000256" key="1">
    <source>
        <dbReference type="ARBA" id="ARBA00007831"/>
    </source>
</evidence>
<dbReference type="GO" id="GO:0012506">
    <property type="term" value="C:vesicle membrane"/>
    <property type="evidence" value="ECO:0007669"/>
    <property type="project" value="TreeGrafter"/>
</dbReference>
<comment type="caution">
    <text evidence="5">The sequence shown here is derived from an EMBL/GenBank/DDBJ whole genome shotgun (WGS) entry which is preliminary data.</text>
</comment>
<evidence type="ECO:0000313" key="6">
    <source>
        <dbReference type="Proteomes" id="UP000190648"/>
    </source>
</evidence>
<dbReference type="GO" id="GO:0007165">
    <property type="term" value="P:signal transduction"/>
    <property type="evidence" value="ECO:0007669"/>
    <property type="project" value="TreeGrafter"/>
</dbReference>
<dbReference type="PRINTS" id="PR00196">
    <property type="entry name" value="ANNEXIN"/>
</dbReference>
<sequence>MAPMKLLKQFSRQGFGTRHKDLIRIMVSRHEVDMNEIKGYYKKMYGISLCQAIMDELKGDYEKILVALCGSDN</sequence>
<dbReference type="FunFam" id="1.10.220.10:FF:000001">
    <property type="entry name" value="Annexin"/>
    <property type="match status" value="1"/>
</dbReference>
<dbReference type="Proteomes" id="UP000190648">
    <property type="component" value="Unassembled WGS sequence"/>
</dbReference>
<protein>
    <recommendedName>
        <fullName evidence="4">Annexin</fullName>
    </recommendedName>
</protein>
<evidence type="ECO:0000256" key="3">
    <source>
        <dbReference type="ARBA" id="ARBA00023216"/>
    </source>
</evidence>
<dbReference type="InterPro" id="IPR037104">
    <property type="entry name" value="Annexin_sf"/>
</dbReference>
<keyword evidence="4" id="KW-0106">Calcium</keyword>
<evidence type="ECO:0000256" key="4">
    <source>
        <dbReference type="RuleBase" id="RU003540"/>
    </source>
</evidence>
<dbReference type="STRING" id="372326.A0A1V4JER1"/>
<dbReference type="GO" id="GO:0005737">
    <property type="term" value="C:cytoplasm"/>
    <property type="evidence" value="ECO:0007669"/>
    <property type="project" value="TreeGrafter"/>
</dbReference>
<name>A0A1V4JER1_PATFA</name>
<dbReference type="PROSITE" id="PS51897">
    <property type="entry name" value="ANNEXIN_2"/>
    <property type="match status" value="1"/>
</dbReference>
<dbReference type="GO" id="GO:0005544">
    <property type="term" value="F:calcium-dependent phospholipid binding"/>
    <property type="evidence" value="ECO:0007669"/>
    <property type="project" value="UniProtKB-KW"/>
</dbReference>
<evidence type="ECO:0000313" key="5">
    <source>
        <dbReference type="EMBL" id="OPJ70619.1"/>
    </source>
</evidence>
<keyword evidence="3 4" id="KW-0041">Annexin</keyword>